<feature type="transmembrane region" description="Helical" evidence="10">
    <location>
        <begin position="141"/>
        <end position="162"/>
    </location>
</feature>
<feature type="transmembrane region" description="Helical" evidence="10">
    <location>
        <begin position="340"/>
        <end position="362"/>
    </location>
</feature>
<keyword evidence="3" id="KW-0813">Transport</keyword>
<dbReference type="RefSeq" id="XP_005646790.1">
    <property type="nucleotide sequence ID" value="XM_005646733.1"/>
</dbReference>
<organism evidence="11 12">
    <name type="scientific">Coccomyxa subellipsoidea (strain C-169)</name>
    <name type="common">Green microalga</name>
    <dbReference type="NCBI Taxonomy" id="574566"/>
    <lineage>
        <taxon>Eukaryota</taxon>
        <taxon>Viridiplantae</taxon>
        <taxon>Chlorophyta</taxon>
        <taxon>core chlorophytes</taxon>
        <taxon>Trebouxiophyceae</taxon>
        <taxon>Trebouxiophyceae incertae sedis</taxon>
        <taxon>Coccomyxaceae</taxon>
        <taxon>Coccomyxa</taxon>
        <taxon>Coccomyxa subellipsoidea</taxon>
    </lineage>
</organism>
<keyword evidence="4 10" id="KW-0812">Transmembrane</keyword>
<dbReference type="PANTHER" id="PTHR31081:SF3">
    <property type="entry name" value="OS12G0503000 PROTEIN"/>
    <property type="match status" value="1"/>
</dbReference>
<dbReference type="KEGG" id="csl:COCSUDRAFT_29543"/>
<evidence type="ECO:0000256" key="9">
    <source>
        <dbReference type="SAM" id="MobiDB-lite"/>
    </source>
</evidence>
<feature type="transmembrane region" description="Helical" evidence="10">
    <location>
        <begin position="42"/>
        <end position="63"/>
    </location>
</feature>
<evidence type="ECO:0000313" key="12">
    <source>
        <dbReference type="Proteomes" id="UP000007264"/>
    </source>
</evidence>
<dbReference type="InterPro" id="IPR030189">
    <property type="entry name" value="UPS_plant"/>
</dbReference>
<evidence type="ECO:0000256" key="5">
    <source>
        <dbReference type="ARBA" id="ARBA00022741"/>
    </source>
</evidence>
<dbReference type="GO" id="GO:0016020">
    <property type="term" value="C:membrane"/>
    <property type="evidence" value="ECO:0007669"/>
    <property type="project" value="UniProtKB-SubCell"/>
</dbReference>
<keyword evidence="7 10" id="KW-1133">Transmembrane helix</keyword>
<feature type="region of interest" description="Disordered" evidence="9">
    <location>
        <begin position="199"/>
        <end position="228"/>
    </location>
</feature>
<dbReference type="OrthoDB" id="1910534at2759"/>
<dbReference type="EMBL" id="AGSI01000010">
    <property type="protein sequence ID" value="EIE22246.1"/>
    <property type="molecule type" value="Genomic_DNA"/>
</dbReference>
<dbReference type="Pfam" id="PF07168">
    <property type="entry name" value="Ureide_permease"/>
    <property type="match status" value="2"/>
</dbReference>
<feature type="transmembrane region" description="Helical" evidence="10">
    <location>
        <begin position="439"/>
        <end position="460"/>
    </location>
</feature>
<name>I0YV27_COCSC</name>
<dbReference type="GO" id="GO:0015505">
    <property type="term" value="F:uracil:monoatomic cation symporter activity"/>
    <property type="evidence" value="ECO:0007669"/>
    <property type="project" value="TreeGrafter"/>
</dbReference>
<dbReference type="PANTHER" id="PTHR31081">
    <property type="entry name" value="UREIDE PERMEASE 1-RELATED-RELATED"/>
    <property type="match status" value="1"/>
</dbReference>
<evidence type="ECO:0000313" key="11">
    <source>
        <dbReference type="EMBL" id="EIE22246.1"/>
    </source>
</evidence>
<feature type="transmembrane region" description="Helical" evidence="10">
    <location>
        <begin position="383"/>
        <end position="402"/>
    </location>
</feature>
<protein>
    <submittedName>
        <fullName evidence="11">Fatty acid elongase 3-ketoacyl-CoA synthase 1</fullName>
    </submittedName>
</protein>
<evidence type="ECO:0000256" key="2">
    <source>
        <dbReference type="ARBA" id="ARBA00005931"/>
    </source>
</evidence>
<dbReference type="Proteomes" id="UP000007264">
    <property type="component" value="Unassembled WGS sequence"/>
</dbReference>
<dbReference type="AlphaFoldDB" id="I0YV27"/>
<dbReference type="GeneID" id="17040232"/>
<evidence type="ECO:0000256" key="4">
    <source>
        <dbReference type="ARBA" id="ARBA00022692"/>
    </source>
</evidence>
<evidence type="ECO:0000256" key="6">
    <source>
        <dbReference type="ARBA" id="ARBA00022840"/>
    </source>
</evidence>
<dbReference type="GO" id="GO:0005524">
    <property type="term" value="F:ATP binding"/>
    <property type="evidence" value="ECO:0007669"/>
    <property type="project" value="UniProtKB-KW"/>
</dbReference>
<proteinExistence type="inferred from homology"/>
<feature type="transmembrane region" description="Helical" evidence="10">
    <location>
        <begin position="292"/>
        <end position="320"/>
    </location>
</feature>
<accession>I0YV27</accession>
<feature type="transmembrane region" description="Helical" evidence="10">
    <location>
        <begin position="414"/>
        <end position="432"/>
    </location>
</feature>
<evidence type="ECO:0000256" key="8">
    <source>
        <dbReference type="ARBA" id="ARBA00023136"/>
    </source>
</evidence>
<keyword evidence="8 10" id="KW-0472">Membrane</keyword>
<comment type="subcellular location">
    <subcellularLocation>
        <location evidence="1">Membrane</location>
        <topology evidence="1">Multi-pass membrane protein</topology>
    </subcellularLocation>
</comment>
<keyword evidence="6" id="KW-0067">ATP-binding</keyword>
<evidence type="ECO:0000256" key="3">
    <source>
        <dbReference type="ARBA" id="ARBA00022448"/>
    </source>
</evidence>
<sequence length="467" mass="50126">MFVILDQGPAVAVLVLATICLGTFPVAFNWADLHGRKPAHTFLDFSAAFVLAALPCAISLSTSGPRIPIMPGLWEQMTQQNDFVVFCACAAGFFLMLGSMSLQFGMALTGMAICLPFQIAVSLSVGVGIDWFMDQRLGKAAWVFPGLTCFSIATMFGTLAHVERLKGLKHRKDKHAVSKLVGLEDVMGQPLAEGMMKSVELSPTSSTGDPGVGPPTKRRTLHERAASDPDVILDLESPAKASRRTSSLRPLGAQVMQDTNAFAQEEPSTPKHTPMRVQYMQRGINIDGSKPLTGLIVLTIGGFCFGMLTPLFFIATSALPTTDHWRILPEGVPPLTVYNAYFFMALTFGFTAWGLNLALLYVPLCNGKESCLTEYARDHRGRIVSVAAGLACGVGMACQFLGGLAGGYRVAEVVKMYPLLTVAWGLLLFTEFRGSGKRAAYLLGAMCATYVLGVGLLAAARNNPVVD</sequence>
<gene>
    <name evidence="11" type="ORF">COCSUDRAFT_29543</name>
</gene>
<evidence type="ECO:0000256" key="7">
    <source>
        <dbReference type="ARBA" id="ARBA00022989"/>
    </source>
</evidence>
<evidence type="ECO:0000256" key="10">
    <source>
        <dbReference type="SAM" id="Phobius"/>
    </source>
</evidence>
<feature type="transmembrane region" description="Helical" evidence="10">
    <location>
        <begin position="12"/>
        <end position="30"/>
    </location>
</feature>
<dbReference type="InterPro" id="IPR009834">
    <property type="entry name" value="Ureide_permease"/>
</dbReference>
<evidence type="ECO:0000256" key="1">
    <source>
        <dbReference type="ARBA" id="ARBA00004141"/>
    </source>
</evidence>
<keyword evidence="12" id="KW-1185">Reference proteome</keyword>
<keyword evidence="5" id="KW-0547">Nucleotide-binding</keyword>
<comment type="caution">
    <text evidence="11">The sequence shown here is derived from an EMBL/GenBank/DDBJ whole genome shotgun (WGS) entry which is preliminary data.</text>
</comment>
<feature type="transmembrane region" description="Helical" evidence="10">
    <location>
        <begin position="83"/>
        <end position="100"/>
    </location>
</feature>
<comment type="similarity">
    <text evidence="2">Belongs to the plant ureide permease (TC 2.A.7.19) family.</text>
</comment>
<dbReference type="GO" id="GO:0005274">
    <property type="term" value="F:allantoin:proton symporter activity"/>
    <property type="evidence" value="ECO:0007669"/>
    <property type="project" value="TreeGrafter"/>
</dbReference>
<dbReference type="eggNOG" id="ENOG502QUAA">
    <property type="taxonomic scope" value="Eukaryota"/>
</dbReference>
<reference evidence="11 12" key="1">
    <citation type="journal article" date="2012" name="Genome Biol.">
        <title>The genome of the polar eukaryotic microalga coccomyxa subellipsoidea reveals traits of cold adaptation.</title>
        <authorList>
            <person name="Blanc G."/>
            <person name="Agarkova I."/>
            <person name="Grimwood J."/>
            <person name="Kuo A."/>
            <person name="Brueggeman A."/>
            <person name="Dunigan D."/>
            <person name="Gurnon J."/>
            <person name="Ladunga I."/>
            <person name="Lindquist E."/>
            <person name="Lucas S."/>
            <person name="Pangilinan J."/>
            <person name="Proschold T."/>
            <person name="Salamov A."/>
            <person name="Schmutz J."/>
            <person name="Weeks D."/>
            <person name="Yamada T."/>
            <person name="Claverie J.M."/>
            <person name="Grigoriev I."/>
            <person name="Van Etten J."/>
            <person name="Lomsadze A."/>
            <person name="Borodovsky M."/>
        </authorList>
    </citation>
    <scope>NUCLEOTIDE SEQUENCE [LARGE SCALE GENOMIC DNA]</scope>
    <source>
        <strain evidence="11 12">C-169</strain>
    </source>
</reference>